<dbReference type="AlphaFoldDB" id="A0A0F9CP25"/>
<comment type="caution">
    <text evidence="1">The sequence shown here is derived from an EMBL/GenBank/DDBJ whole genome shotgun (WGS) entry which is preliminary data.</text>
</comment>
<gene>
    <name evidence="1" type="ORF">LCGC14_2586300</name>
</gene>
<name>A0A0F9CP25_9ZZZZ</name>
<sequence length="95" mass="10889">MRNTQKIMSCLNALVTAIEQLKKEIQDPDTVAFGSVPQGHFFRVTEFGTVYMKSQAVESFTAYGTKCNFTKTRQVFLTTVNDFVEKLVERWEGKQ</sequence>
<accession>A0A0F9CP25</accession>
<evidence type="ECO:0000313" key="1">
    <source>
        <dbReference type="EMBL" id="KKL07411.1"/>
    </source>
</evidence>
<proteinExistence type="predicted"/>
<reference evidence="1" key="1">
    <citation type="journal article" date="2015" name="Nature">
        <title>Complex archaea that bridge the gap between prokaryotes and eukaryotes.</title>
        <authorList>
            <person name="Spang A."/>
            <person name="Saw J.H."/>
            <person name="Jorgensen S.L."/>
            <person name="Zaremba-Niedzwiedzka K."/>
            <person name="Martijn J."/>
            <person name="Lind A.E."/>
            <person name="van Eijk R."/>
            <person name="Schleper C."/>
            <person name="Guy L."/>
            <person name="Ettema T.J."/>
        </authorList>
    </citation>
    <scope>NUCLEOTIDE SEQUENCE</scope>
</reference>
<organism evidence="1">
    <name type="scientific">marine sediment metagenome</name>
    <dbReference type="NCBI Taxonomy" id="412755"/>
    <lineage>
        <taxon>unclassified sequences</taxon>
        <taxon>metagenomes</taxon>
        <taxon>ecological metagenomes</taxon>
    </lineage>
</organism>
<protein>
    <submittedName>
        <fullName evidence="1">Uncharacterized protein</fullName>
    </submittedName>
</protein>
<dbReference type="EMBL" id="LAZR01043304">
    <property type="protein sequence ID" value="KKL07411.1"/>
    <property type="molecule type" value="Genomic_DNA"/>
</dbReference>